<dbReference type="AlphaFoldDB" id="A0A7W4IK25"/>
<proteinExistence type="predicted"/>
<organism evidence="2 5">
    <name type="scientific">Gluconacetobacter dulcium</name>
    <dbReference type="NCBI Taxonomy" id="2729096"/>
    <lineage>
        <taxon>Bacteria</taxon>
        <taxon>Pseudomonadati</taxon>
        <taxon>Pseudomonadota</taxon>
        <taxon>Alphaproteobacteria</taxon>
        <taxon>Acetobacterales</taxon>
        <taxon>Acetobacteraceae</taxon>
        <taxon>Gluconacetobacter</taxon>
    </lineage>
</organism>
<accession>A0A7W4IK25</accession>
<reference evidence="4 5" key="1">
    <citation type="submission" date="2020-04" db="EMBL/GenBank/DDBJ databases">
        <title>Description of novel Gluconacetobacter.</title>
        <authorList>
            <person name="Sombolestani A."/>
        </authorList>
    </citation>
    <scope>NUCLEOTIDE SEQUENCE [LARGE SCALE GENOMIC DNA]</scope>
    <source>
        <strain evidence="3 4">LMG 1728</strain>
        <strain evidence="2 5">LMG 1731</strain>
    </source>
</reference>
<dbReference type="Proteomes" id="UP000540490">
    <property type="component" value="Unassembled WGS sequence"/>
</dbReference>
<feature type="compositionally biased region" description="Low complexity" evidence="1">
    <location>
        <begin position="184"/>
        <end position="197"/>
    </location>
</feature>
<evidence type="ECO:0000313" key="5">
    <source>
        <dbReference type="Proteomes" id="UP000561077"/>
    </source>
</evidence>
<gene>
    <name evidence="3" type="ORF">HLH25_08070</name>
    <name evidence="2" type="ORF">HLH26_07220</name>
</gene>
<evidence type="ECO:0000313" key="4">
    <source>
        <dbReference type="Proteomes" id="UP000540490"/>
    </source>
</evidence>
<protein>
    <submittedName>
        <fullName evidence="2">Uncharacterized protein</fullName>
    </submittedName>
</protein>
<dbReference type="Proteomes" id="UP000561077">
    <property type="component" value="Unassembled WGS sequence"/>
</dbReference>
<feature type="region of interest" description="Disordered" evidence="1">
    <location>
        <begin position="177"/>
        <end position="197"/>
    </location>
</feature>
<evidence type="ECO:0000313" key="2">
    <source>
        <dbReference type="EMBL" id="MBB2164334.1"/>
    </source>
</evidence>
<comment type="caution">
    <text evidence="2">The sequence shown here is derived from an EMBL/GenBank/DDBJ whole genome shotgun (WGS) entry which is preliminary data.</text>
</comment>
<evidence type="ECO:0000256" key="1">
    <source>
        <dbReference type="SAM" id="MobiDB-lite"/>
    </source>
</evidence>
<dbReference type="RefSeq" id="WP_182973556.1">
    <property type="nucleotide sequence ID" value="NZ_JABEQN010000007.1"/>
</dbReference>
<evidence type="ECO:0000313" key="3">
    <source>
        <dbReference type="EMBL" id="MBB2193596.1"/>
    </source>
</evidence>
<sequence length="217" mass="22841">MRQTIPVGQPAQPVALALLADLKADLGVSDDTQDVRLESLLLDASDQVLTFIRRPILRAEWRDTLTLGPDEQRTGLLVCCRPLQAITAFSVNGSPWSVDAVAALNLAPDSGVIYPPDGWGTLWRCGRYVVTYQAGWTAPTIGDDGKPVLGDLPRAIQQATRLAAAALYHSGGRDPLLRSESEQGVGSSSWASPAAGSGGLPQAAADALRSFGGIGVR</sequence>
<keyword evidence="4" id="KW-1185">Reference proteome</keyword>
<dbReference type="EMBL" id="JABEQN010000007">
    <property type="protein sequence ID" value="MBB2193596.1"/>
    <property type="molecule type" value="Genomic_DNA"/>
</dbReference>
<name>A0A7W4IK25_9PROT</name>
<dbReference type="EMBL" id="JABEQO010000007">
    <property type="protein sequence ID" value="MBB2164334.1"/>
    <property type="molecule type" value="Genomic_DNA"/>
</dbReference>